<organism evidence="1">
    <name type="scientific">Pseudomonas vlassakiae</name>
    <dbReference type="NCBI Taxonomy" id="485888"/>
    <lineage>
        <taxon>Bacteria</taxon>
        <taxon>Pseudomonadati</taxon>
        <taxon>Pseudomonadota</taxon>
        <taxon>Gammaproteobacteria</taxon>
        <taxon>Pseudomonadales</taxon>
        <taxon>Pseudomonadaceae</taxon>
        <taxon>Pseudomonas</taxon>
    </lineage>
</organism>
<comment type="caution">
    <text evidence="1">The sequence shown here is derived from an EMBL/GenBank/DDBJ whole genome shotgun (WGS) entry which is preliminary data.</text>
</comment>
<dbReference type="AlphaFoldDB" id="A0A923GNT3"/>
<sequence length="88" mass="9675">MKKLVPDPPAKVASHSFYTINKDMPSPEALLYVIQLLRGIEDTLDEYICGNAGEPGIGMLVNSVHNVQMGRALAELVLTREAGEITWH</sequence>
<keyword evidence="3" id="KW-1185">Reference proteome</keyword>
<name>A0A923GNT3_9PSED</name>
<evidence type="ECO:0000313" key="2">
    <source>
        <dbReference type="EMBL" id="MBV4544307.1"/>
    </source>
</evidence>
<dbReference type="EMBL" id="JABWRP010000034">
    <property type="protein sequence ID" value="MBC3473722.1"/>
    <property type="molecule type" value="Genomic_DNA"/>
</dbReference>
<protein>
    <recommendedName>
        <fullName evidence="4">DUF3077 domain-containing protein</fullName>
    </recommendedName>
</protein>
<evidence type="ECO:0008006" key="4">
    <source>
        <dbReference type="Google" id="ProtNLM"/>
    </source>
</evidence>
<evidence type="ECO:0000313" key="1">
    <source>
        <dbReference type="EMBL" id="MBC3473722.1"/>
    </source>
</evidence>
<evidence type="ECO:0000313" key="3">
    <source>
        <dbReference type="Proteomes" id="UP000628137"/>
    </source>
</evidence>
<reference evidence="1 3" key="1">
    <citation type="journal article" date="2020" name="Microorganisms">
        <title>Reliable Identification of Environmental Pseudomonas Isolates Using the rpoD Gene.</title>
        <authorList>
            <consortium name="The Broad Institute Genome Sequencing Platform"/>
            <person name="Girard L."/>
            <person name="Lood C."/>
            <person name="Rokni-Zadeh H."/>
            <person name="van Noort V."/>
            <person name="Lavigne R."/>
            <person name="De Mot R."/>
        </authorList>
    </citation>
    <scope>NUCLEOTIDE SEQUENCE</scope>
    <source>
        <strain evidence="1 3">RW4S2</strain>
    </source>
</reference>
<accession>A0A923GNT3</accession>
<dbReference type="EMBL" id="JABWRP020000031">
    <property type="protein sequence ID" value="MBV4544307.1"/>
    <property type="molecule type" value="Genomic_DNA"/>
</dbReference>
<reference evidence="2" key="3">
    <citation type="submission" date="2021-06" db="EMBL/GenBank/DDBJ databases">
        <title>Updating the genus Pseudomonas: Description of 43 new species and partition of the Pseudomonas putida group.</title>
        <authorList>
            <person name="Girard L."/>
            <person name="Lood C."/>
            <person name="Vandamme P."/>
            <person name="Rokni-Zadeh H."/>
            <person name="Van Noort V."/>
            <person name="Hofte M."/>
            <person name="Lavigne R."/>
            <person name="De Mot R."/>
        </authorList>
    </citation>
    <scope>NUCLEOTIDE SEQUENCE</scope>
    <source>
        <strain evidence="2">RW4S2</strain>
    </source>
</reference>
<dbReference type="Proteomes" id="UP000628137">
    <property type="component" value="Unassembled WGS sequence"/>
</dbReference>
<gene>
    <name evidence="2" type="ORF">HU738_024950</name>
    <name evidence="1" type="ORF">HU738_24480</name>
</gene>
<proteinExistence type="predicted"/>
<reference evidence="1" key="2">
    <citation type="submission" date="2020-07" db="EMBL/GenBank/DDBJ databases">
        <authorList>
            <person name="Lood C."/>
            <person name="Girard L."/>
        </authorList>
    </citation>
    <scope>NUCLEOTIDE SEQUENCE</scope>
    <source>
        <strain evidence="1">RW4S2</strain>
    </source>
</reference>